<protein>
    <submittedName>
        <fullName evidence="2">Uncharacterized protein</fullName>
    </submittedName>
</protein>
<dbReference type="OrthoDB" id="8481008at2"/>
<keyword evidence="1" id="KW-0732">Signal</keyword>
<reference evidence="2 3" key="1">
    <citation type="submission" date="2018-04" db="EMBL/GenBank/DDBJ databases">
        <title>Genomic Encyclopedia of Archaeal and Bacterial Type Strains, Phase II (KMG-II): from individual species to whole genera.</title>
        <authorList>
            <person name="Goeker M."/>
        </authorList>
    </citation>
    <scope>NUCLEOTIDE SEQUENCE [LARGE SCALE GENOMIC DNA]</scope>
    <source>
        <strain evidence="2 3">DSM 25521</strain>
    </source>
</reference>
<accession>A0A2T4ZFA4</accession>
<dbReference type="RefSeq" id="WP_108176473.1">
    <property type="nucleotide sequence ID" value="NZ_PZZL01000003.1"/>
</dbReference>
<dbReference type="Proteomes" id="UP000241808">
    <property type="component" value="Unassembled WGS sequence"/>
</dbReference>
<dbReference type="AlphaFoldDB" id="A0A2T4ZFA4"/>
<dbReference type="EMBL" id="PZZL01000003">
    <property type="protein sequence ID" value="PTM60577.1"/>
    <property type="molecule type" value="Genomic_DNA"/>
</dbReference>
<sequence length="92" mass="10099">MTRIAVLVLSLLATSAAVLPAGAQNFDDETRDRVLLIHQSRGTLAPGTRPKCFPTRMDETVASSQWQCPWDRPNGQPRLPTVRSLWGLVGSN</sequence>
<organism evidence="2 3">
    <name type="scientific">Phreatobacter oligotrophus</name>
    <dbReference type="NCBI Taxonomy" id="1122261"/>
    <lineage>
        <taxon>Bacteria</taxon>
        <taxon>Pseudomonadati</taxon>
        <taxon>Pseudomonadota</taxon>
        <taxon>Alphaproteobacteria</taxon>
        <taxon>Hyphomicrobiales</taxon>
        <taxon>Phreatobacteraceae</taxon>
        <taxon>Phreatobacter</taxon>
    </lineage>
</organism>
<proteinExistence type="predicted"/>
<keyword evidence="3" id="KW-1185">Reference proteome</keyword>
<feature type="chain" id="PRO_5015643674" evidence="1">
    <location>
        <begin position="24"/>
        <end position="92"/>
    </location>
</feature>
<feature type="signal peptide" evidence="1">
    <location>
        <begin position="1"/>
        <end position="23"/>
    </location>
</feature>
<evidence type="ECO:0000256" key="1">
    <source>
        <dbReference type="SAM" id="SignalP"/>
    </source>
</evidence>
<gene>
    <name evidence="2" type="ORF">C8P69_103511</name>
</gene>
<name>A0A2T4ZFA4_9HYPH</name>
<evidence type="ECO:0000313" key="2">
    <source>
        <dbReference type="EMBL" id="PTM60577.1"/>
    </source>
</evidence>
<evidence type="ECO:0000313" key="3">
    <source>
        <dbReference type="Proteomes" id="UP000241808"/>
    </source>
</evidence>
<comment type="caution">
    <text evidence="2">The sequence shown here is derived from an EMBL/GenBank/DDBJ whole genome shotgun (WGS) entry which is preliminary data.</text>
</comment>